<organism evidence="3 4">
    <name type="scientific">Epicoccum nigrum</name>
    <name type="common">Soil fungus</name>
    <name type="synonym">Epicoccum purpurascens</name>
    <dbReference type="NCBI Taxonomy" id="105696"/>
    <lineage>
        <taxon>Eukaryota</taxon>
        <taxon>Fungi</taxon>
        <taxon>Dikarya</taxon>
        <taxon>Ascomycota</taxon>
        <taxon>Pezizomycotina</taxon>
        <taxon>Dothideomycetes</taxon>
        <taxon>Pleosporomycetidae</taxon>
        <taxon>Pleosporales</taxon>
        <taxon>Pleosporineae</taxon>
        <taxon>Didymellaceae</taxon>
        <taxon>Epicoccum</taxon>
    </lineage>
</organism>
<dbReference type="InParanoid" id="A0A1Y2LJX2"/>
<dbReference type="AlphaFoldDB" id="A0A1Y2LJX2"/>
<protein>
    <submittedName>
        <fullName evidence="3">Uncharacterized protein</fullName>
    </submittedName>
</protein>
<name>A0A1Y2LJX2_EPING</name>
<keyword evidence="1" id="KW-0175">Coiled coil</keyword>
<feature type="compositionally biased region" description="Polar residues" evidence="2">
    <location>
        <begin position="78"/>
        <end position="92"/>
    </location>
</feature>
<dbReference type="Proteomes" id="UP000193240">
    <property type="component" value="Unassembled WGS sequence"/>
</dbReference>
<feature type="region of interest" description="Disordered" evidence="2">
    <location>
        <begin position="78"/>
        <end position="103"/>
    </location>
</feature>
<reference evidence="3 4" key="1">
    <citation type="journal article" date="2017" name="Genome Announc.">
        <title>Genome sequence of the saprophytic ascomycete Epicoccum nigrum ICMP 19927 strain isolated from New Zealand.</title>
        <authorList>
            <person name="Fokin M."/>
            <person name="Fleetwood D."/>
            <person name="Weir B.S."/>
            <person name="Villas-Boas S.G."/>
        </authorList>
    </citation>
    <scope>NUCLEOTIDE SEQUENCE [LARGE SCALE GENOMIC DNA]</scope>
    <source>
        <strain evidence="3 4">ICMP 19927</strain>
    </source>
</reference>
<evidence type="ECO:0000313" key="4">
    <source>
        <dbReference type="Proteomes" id="UP000193240"/>
    </source>
</evidence>
<accession>A0A1Y2LJX2</accession>
<evidence type="ECO:0000313" key="3">
    <source>
        <dbReference type="EMBL" id="OSS43178.1"/>
    </source>
</evidence>
<proteinExistence type="predicted"/>
<sequence>VEKQLPVLVTYTSVTAFVYVTGQTKRECIAETIFESDAQSWRRFLVSLQLKKKERKAYRHRRAIIVEFELHLDIPRHSQSQGRIRGQVSQDAEQPPLPRQSATQRQLNELNNGVTELQVMAGQYLLPLTQHWRCTLPGCFNLHQVCWVALRDGETLPGKSCHHYPVHNSAMTMWLAEIEKGDSSIEEPSERIIARLRQLRERSVNSRTTRGMQHREIVDQLEQQTTALTQQSDALQQLSSIATSLTQILAARTAAEEAQMERERARRTPLNCEHPDWLLVRAFF</sequence>
<gene>
    <name evidence="3" type="ORF">B5807_12184</name>
</gene>
<dbReference type="EMBL" id="KZ108018">
    <property type="protein sequence ID" value="OSS43178.1"/>
    <property type="molecule type" value="Genomic_DNA"/>
</dbReference>
<feature type="non-terminal residue" evidence="3">
    <location>
        <position position="1"/>
    </location>
</feature>
<evidence type="ECO:0000256" key="1">
    <source>
        <dbReference type="SAM" id="Coils"/>
    </source>
</evidence>
<evidence type="ECO:0000256" key="2">
    <source>
        <dbReference type="SAM" id="MobiDB-lite"/>
    </source>
</evidence>
<feature type="coiled-coil region" evidence="1">
    <location>
        <begin position="218"/>
        <end position="268"/>
    </location>
</feature>
<keyword evidence="4" id="KW-1185">Reference proteome</keyword>